<dbReference type="Gene3D" id="3.30.70.100">
    <property type="match status" value="1"/>
</dbReference>
<dbReference type="Pfam" id="PF00403">
    <property type="entry name" value="HMA"/>
    <property type="match status" value="1"/>
</dbReference>
<feature type="domain" description="HMA" evidence="1">
    <location>
        <begin position="1"/>
        <end position="59"/>
    </location>
</feature>
<dbReference type="CDD" id="cd00371">
    <property type="entry name" value="HMA"/>
    <property type="match status" value="1"/>
</dbReference>
<dbReference type="PROSITE" id="PS50846">
    <property type="entry name" value="HMA_2"/>
    <property type="match status" value="1"/>
</dbReference>
<sequence>MHCTSCGLLIDDELEDIPGVRSSHTDVKTGRTTVRLDEGADVATAVLVAAVEQAGDYTARPAD</sequence>
<proteinExistence type="predicted"/>
<organism evidence="2 3">
    <name type="scientific">Streptomyces dengpaensis</name>
    <dbReference type="NCBI Taxonomy" id="2049881"/>
    <lineage>
        <taxon>Bacteria</taxon>
        <taxon>Bacillati</taxon>
        <taxon>Actinomycetota</taxon>
        <taxon>Actinomycetes</taxon>
        <taxon>Kitasatosporales</taxon>
        <taxon>Streptomycetaceae</taxon>
        <taxon>Streptomyces</taxon>
    </lineage>
</organism>
<evidence type="ECO:0000313" key="2">
    <source>
        <dbReference type="EMBL" id="AVH61682.1"/>
    </source>
</evidence>
<dbReference type="SUPFAM" id="SSF55008">
    <property type="entry name" value="HMA, heavy metal-associated domain"/>
    <property type="match status" value="1"/>
</dbReference>
<evidence type="ECO:0000259" key="1">
    <source>
        <dbReference type="PROSITE" id="PS50846"/>
    </source>
</evidence>
<dbReference type="InterPro" id="IPR036163">
    <property type="entry name" value="HMA_dom_sf"/>
</dbReference>
<keyword evidence="3" id="KW-1185">Reference proteome</keyword>
<dbReference type="Proteomes" id="UP000238413">
    <property type="component" value="Chromosome"/>
</dbReference>
<protein>
    <submittedName>
        <fullName evidence="2">Cation transporter</fullName>
    </submittedName>
</protein>
<reference evidence="2 3" key="1">
    <citation type="submission" date="2018-02" db="EMBL/GenBank/DDBJ databases">
        <title>Complete genome sequence of Streptomyces dengpaensis, the producer of angucyclines.</title>
        <authorList>
            <person name="Yumei L."/>
        </authorList>
    </citation>
    <scope>NUCLEOTIDE SEQUENCE [LARGE SCALE GENOMIC DNA]</scope>
    <source>
        <strain evidence="2 3">XZHG99</strain>
    </source>
</reference>
<evidence type="ECO:0000313" key="3">
    <source>
        <dbReference type="Proteomes" id="UP000238413"/>
    </source>
</evidence>
<dbReference type="InterPro" id="IPR006121">
    <property type="entry name" value="HMA_dom"/>
</dbReference>
<dbReference type="EMBL" id="CP026652">
    <property type="protein sequence ID" value="AVH61682.1"/>
    <property type="molecule type" value="Genomic_DNA"/>
</dbReference>
<accession>A0ABN5IEL7</accession>
<gene>
    <name evidence="2" type="ORF">C4B68_39420</name>
</gene>
<name>A0ABN5IEL7_9ACTN</name>